<gene>
    <name evidence="1" type="ORF">pLIS400471c</name>
</gene>
<dbReference type="InterPro" id="IPR010985">
    <property type="entry name" value="Ribbon_hlx_hlx"/>
</dbReference>
<keyword evidence="1" id="KW-0614">Plasmid</keyword>
<dbReference type="AlphaFoldDB" id="A0A7T0Q9B1"/>
<dbReference type="Pfam" id="PF19807">
    <property type="entry name" value="DUF6290"/>
    <property type="match status" value="1"/>
</dbReference>
<reference evidence="1" key="1">
    <citation type="journal article" date="2020" name="Int. J. Mol. Sci.">
        <title>Genetic Carriers and Genomic Distribution of cadA6-A Novel Variant of a Cadmium Resistance Determinant Identified in Listeria spp.</title>
        <authorList>
            <person name="Chmielowska C."/>
            <person name="Korsak D."/>
            <person name="Szmulkowska B."/>
            <person name="Krop A."/>
            <person name="Lipka K."/>
            <person name="Krupinska M."/>
            <person name="Bartosik D."/>
        </authorList>
    </citation>
    <scope>NUCLEOTIDE SEQUENCE</scope>
    <source>
        <strain evidence="1">Sr12</strain>
    </source>
</reference>
<reference evidence="1" key="2">
    <citation type="submission" date="2020-10" db="EMBL/GenBank/DDBJ databases">
        <authorList>
            <person name="Chmielowska C.A."/>
            <person name="Korsak D."/>
            <person name="Bartosik D."/>
        </authorList>
    </citation>
    <scope>NUCLEOTIDE SEQUENCE</scope>
    <source>
        <strain evidence="1">Sr12</strain>
        <plasmid evidence="1">pLIS4</plasmid>
    </source>
</reference>
<name>A0A7T0Q9B1_LISSE</name>
<dbReference type="EMBL" id="MW124301">
    <property type="protein sequence ID" value="QPL19429.1"/>
    <property type="molecule type" value="Genomic_DNA"/>
</dbReference>
<protein>
    <submittedName>
        <fullName evidence="1">Ribbon-helix-helix protein, CopG family</fullName>
    </submittedName>
</protein>
<dbReference type="NCBIfam" id="NF046040">
    <property type="entry name" value="RelB_antitoxin"/>
    <property type="match status" value="1"/>
</dbReference>
<dbReference type="SUPFAM" id="SSF47598">
    <property type="entry name" value="Ribbon-helix-helix"/>
    <property type="match status" value="1"/>
</dbReference>
<sequence>MSVITVRVEEKEKKMIQQFAEINQVSVSTLIRQVLLEKMDDEVDLRLYAEAMQDQKEHPETYFFETVLKELGHA</sequence>
<dbReference type="GO" id="GO:0006355">
    <property type="term" value="P:regulation of DNA-templated transcription"/>
    <property type="evidence" value="ECO:0007669"/>
    <property type="project" value="InterPro"/>
</dbReference>
<accession>A0A7T0Q9B1</accession>
<dbReference type="InterPro" id="IPR046257">
    <property type="entry name" value="DUF6290"/>
</dbReference>
<proteinExistence type="predicted"/>
<organism evidence="1">
    <name type="scientific">Listeria seeligeri</name>
    <dbReference type="NCBI Taxonomy" id="1640"/>
    <lineage>
        <taxon>Bacteria</taxon>
        <taxon>Bacillati</taxon>
        <taxon>Bacillota</taxon>
        <taxon>Bacilli</taxon>
        <taxon>Bacillales</taxon>
        <taxon>Listeriaceae</taxon>
        <taxon>Listeria</taxon>
    </lineage>
</organism>
<evidence type="ECO:0000313" key="1">
    <source>
        <dbReference type="EMBL" id="QPL19429.1"/>
    </source>
</evidence>
<geneLocation type="plasmid" evidence="1">
    <name>pLIS4</name>
</geneLocation>
<dbReference type="RefSeq" id="WP_199202579.1">
    <property type="nucleotide sequence ID" value="NZ_JAFHAS010000015.1"/>
</dbReference>